<dbReference type="AlphaFoldDB" id="A0A7I8L7X0"/>
<sequence length="231" mass="25884">MEPHAVSHDDLSVKLPADDLRHLVAVNADPQVLHHPYRHRWRRLHHPVGDGQPLAVLAQRHLLLLLPHIVQHRRRRRAVPRQPHPLRHLLQHRPDPLHLRVRFSATSPGGELVEAAGDLHAAQPRRRPYAAVPHRLPQSGHLLPLRAHGVQIGEDHVVLRISRLQLQQLPGDGLALCQHAPVLAADEEGPPDHRIWRDGHGVDEGVSLLDQPGSAEEVNHAAVVLHVRLDP</sequence>
<protein>
    <submittedName>
        <fullName evidence="1">Uncharacterized protein</fullName>
    </submittedName>
</protein>
<name>A0A7I8L7X0_SPIIN</name>
<accession>A0A7I8L7X0</accession>
<evidence type="ECO:0000313" key="2">
    <source>
        <dbReference type="Proteomes" id="UP000663760"/>
    </source>
</evidence>
<gene>
    <name evidence="1" type="ORF">SI8410_12016819</name>
</gene>
<reference evidence="1" key="1">
    <citation type="submission" date="2020-02" db="EMBL/GenBank/DDBJ databases">
        <authorList>
            <person name="Scholz U."/>
            <person name="Mascher M."/>
            <person name="Fiebig A."/>
        </authorList>
    </citation>
    <scope>NUCLEOTIDE SEQUENCE</scope>
</reference>
<proteinExistence type="predicted"/>
<keyword evidence="2" id="KW-1185">Reference proteome</keyword>
<dbReference type="Proteomes" id="UP000663760">
    <property type="component" value="Chromosome 12"/>
</dbReference>
<dbReference type="EMBL" id="LR746275">
    <property type="protein sequence ID" value="CAA7406141.1"/>
    <property type="molecule type" value="Genomic_DNA"/>
</dbReference>
<organism evidence="1 2">
    <name type="scientific">Spirodela intermedia</name>
    <name type="common">Intermediate duckweed</name>
    <dbReference type="NCBI Taxonomy" id="51605"/>
    <lineage>
        <taxon>Eukaryota</taxon>
        <taxon>Viridiplantae</taxon>
        <taxon>Streptophyta</taxon>
        <taxon>Embryophyta</taxon>
        <taxon>Tracheophyta</taxon>
        <taxon>Spermatophyta</taxon>
        <taxon>Magnoliopsida</taxon>
        <taxon>Liliopsida</taxon>
        <taxon>Araceae</taxon>
        <taxon>Lemnoideae</taxon>
        <taxon>Spirodela</taxon>
    </lineage>
</organism>
<evidence type="ECO:0000313" key="1">
    <source>
        <dbReference type="EMBL" id="CAA7406141.1"/>
    </source>
</evidence>